<dbReference type="GO" id="GO:0016020">
    <property type="term" value="C:membrane"/>
    <property type="evidence" value="ECO:0007669"/>
    <property type="project" value="InterPro"/>
</dbReference>
<feature type="transmembrane region" description="Helical" evidence="3">
    <location>
        <begin position="12"/>
        <end position="32"/>
    </location>
</feature>
<dbReference type="AlphaFoldDB" id="A0A327Z181"/>
<dbReference type="GO" id="GO:0008654">
    <property type="term" value="P:phospholipid biosynthetic process"/>
    <property type="evidence" value="ECO:0007669"/>
    <property type="project" value="InterPro"/>
</dbReference>
<dbReference type="Gene3D" id="1.20.120.1760">
    <property type="match status" value="1"/>
</dbReference>
<dbReference type="GO" id="GO:0016780">
    <property type="term" value="F:phosphotransferase activity, for other substituted phosphate groups"/>
    <property type="evidence" value="ECO:0007669"/>
    <property type="project" value="InterPro"/>
</dbReference>
<dbReference type="OrthoDB" id="9782011at2"/>
<dbReference type="EMBL" id="QLMG01000001">
    <property type="protein sequence ID" value="RAK23989.1"/>
    <property type="molecule type" value="Genomic_DNA"/>
</dbReference>
<keyword evidence="3" id="KW-1133">Transmembrane helix</keyword>
<keyword evidence="1 2" id="KW-0808">Transferase</keyword>
<accession>A0A327Z181</accession>
<proteinExistence type="inferred from homology"/>
<evidence type="ECO:0000256" key="2">
    <source>
        <dbReference type="RuleBase" id="RU003750"/>
    </source>
</evidence>
<feature type="transmembrane region" description="Helical" evidence="3">
    <location>
        <begin position="38"/>
        <end position="60"/>
    </location>
</feature>
<dbReference type="RefSeq" id="WP_009506318.1">
    <property type="nucleotide sequence ID" value="NZ_LIGK01000002.1"/>
</dbReference>
<keyword evidence="3" id="KW-0812">Transmembrane</keyword>
<evidence type="ECO:0000256" key="3">
    <source>
        <dbReference type="SAM" id="Phobius"/>
    </source>
</evidence>
<organism evidence="4 5">
    <name type="scientific">Salipiger aestuarii</name>
    <dbReference type="NCBI Taxonomy" id="568098"/>
    <lineage>
        <taxon>Bacteria</taxon>
        <taxon>Pseudomonadati</taxon>
        <taxon>Pseudomonadota</taxon>
        <taxon>Alphaproteobacteria</taxon>
        <taxon>Rhodobacterales</taxon>
        <taxon>Roseobacteraceae</taxon>
        <taxon>Salipiger</taxon>
    </lineage>
</organism>
<dbReference type="PROSITE" id="PS00379">
    <property type="entry name" value="CDP_ALCOHOL_P_TRANSF"/>
    <property type="match status" value="1"/>
</dbReference>
<feature type="transmembrane region" description="Helical" evidence="3">
    <location>
        <begin position="216"/>
        <end position="237"/>
    </location>
</feature>
<dbReference type="InterPro" id="IPR048254">
    <property type="entry name" value="CDP_ALCOHOL_P_TRANSF_CS"/>
</dbReference>
<comment type="similarity">
    <text evidence="2">Belongs to the CDP-alcohol phosphatidyltransferase class-I family.</text>
</comment>
<dbReference type="InterPro" id="IPR043130">
    <property type="entry name" value="CDP-OH_PTrfase_TM_dom"/>
</dbReference>
<keyword evidence="5" id="KW-1185">Reference proteome</keyword>
<protein>
    <submittedName>
        <fullName evidence="4">CDP-alcohol phosphatidyltransferase-like enzyme</fullName>
    </submittedName>
</protein>
<gene>
    <name evidence="4" type="ORF">ATI53_100196</name>
</gene>
<sequence>MHSAEPPSRRPGPALLFGASAGGLAVAVTLASRALADGAAALAPVLGFVLASGIAAVAFLQGWKAARVGPANAVTLGRLALVSLFLAPLADPGLTQGATGWGLFALALLALALDGVDGSLARRSGLAGPWGARFDMEVDALFGLILAALAWRSGAAGAWVLSLGAMRYLFVLSGRVWPRLTAPLPDSLRRKTVCVVQIGTLAALVAPVAVPPGSQYAALAALGLLTWSFAVDIRWLMRRR</sequence>
<feature type="transmembrane region" description="Helical" evidence="3">
    <location>
        <begin position="72"/>
        <end position="90"/>
    </location>
</feature>
<dbReference type="Pfam" id="PF01066">
    <property type="entry name" value="CDP-OH_P_transf"/>
    <property type="match status" value="1"/>
</dbReference>
<dbReference type="Proteomes" id="UP000249165">
    <property type="component" value="Unassembled WGS sequence"/>
</dbReference>
<evidence type="ECO:0000313" key="5">
    <source>
        <dbReference type="Proteomes" id="UP000249165"/>
    </source>
</evidence>
<keyword evidence="3" id="KW-0472">Membrane</keyword>
<feature type="transmembrane region" description="Helical" evidence="3">
    <location>
        <begin position="96"/>
        <end position="113"/>
    </location>
</feature>
<comment type="caution">
    <text evidence="4">The sequence shown here is derived from an EMBL/GenBank/DDBJ whole genome shotgun (WGS) entry which is preliminary data.</text>
</comment>
<evidence type="ECO:0000313" key="4">
    <source>
        <dbReference type="EMBL" id="RAK23989.1"/>
    </source>
</evidence>
<evidence type="ECO:0000256" key="1">
    <source>
        <dbReference type="ARBA" id="ARBA00022679"/>
    </source>
</evidence>
<name>A0A327Z181_9RHOB</name>
<reference evidence="4 5" key="1">
    <citation type="submission" date="2018-06" db="EMBL/GenBank/DDBJ databases">
        <title>Genomic Encyclopedia of Archaeal and Bacterial Type Strains, Phase II (KMG-II): from individual species to whole genera.</title>
        <authorList>
            <person name="Goeker M."/>
        </authorList>
    </citation>
    <scope>NUCLEOTIDE SEQUENCE [LARGE SCALE GENOMIC DNA]</scope>
    <source>
        <strain evidence="4 5">DSM 22011</strain>
    </source>
</reference>
<dbReference type="InterPro" id="IPR000462">
    <property type="entry name" value="CDP-OH_P_trans"/>
</dbReference>